<dbReference type="RefSeq" id="WP_105514174.1">
    <property type="nucleotide sequence ID" value="NZ_PVEP01000002.1"/>
</dbReference>
<gene>
    <name evidence="1" type="ORF">LX70_01536</name>
</gene>
<dbReference type="OrthoDB" id="8443793at2"/>
<protein>
    <submittedName>
        <fullName evidence="1">Uncharacterized metal-binding protein YceD (DUF177 family)</fullName>
    </submittedName>
</protein>
<dbReference type="AlphaFoldDB" id="A0A2S8SAF3"/>
<comment type="caution">
    <text evidence="1">The sequence shown here is derived from an EMBL/GenBank/DDBJ whole genome shotgun (WGS) entry which is preliminary data.</text>
</comment>
<dbReference type="Pfam" id="PF02620">
    <property type="entry name" value="YceD"/>
    <property type="match status" value="1"/>
</dbReference>
<dbReference type="Proteomes" id="UP000238338">
    <property type="component" value="Unassembled WGS sequence"/>
</dbReference>
<name>A0A2S8SAF3_9RHOB</name>
<keyword evidence="2" id="KW-1185">Reference proteome</keyword>
<sequence length="183" mass="19465">MTDPAPHILRLADLPSRKPTRFALRPDEGARARLAAELGLLGIDRLSFTGALTPKGRSDWTLEAALDARVVQPCVVTAEPVATDLSETVERIYTADMPEPEGDEVEMPEDDRVEALPVTLDLTAVMAEALSLSLPLYPRAPGARFGQIDHAAPGTEALTDETAKPFAGLADLLKKGEDGGGRG</sequence>
<organism evidence="1 2">
    <name type="scientific">Albidovulum denitrificans</name>
    <dbReference type="NCBI Taxonomy" id="404881"/>
    <lineage>
        <taxon>Bacteria</taxon>
        <taxon>Pseudomonadati</taxon>
        <taxon>Pseudomonadota</taxon>
        <taxon>Alphaproteobacteria</taxon>
        <taxon>Rhodobacterales</taxon>
        <taxon>Paracoccaceae</taxon>
        <taxon>Albidovulum</taxon>
    </lineage>
</organism>
<evidence type="ECO:0000313" key="1">
    <source>
        <dbReference type="EMBL" id="PQV57729.1"/>
    </source>
</evidence>
<proteinExistence type="predicted"/>
<dbReference type="EMBL" id="PVEP01000002">
    <property type="protein sequence ID" value="PQV57729.1"/>
    <property type="molecule type" value="Genomic_DNA"/>
</dbReference>
<dbReference type="InterPro" id="IPR003772">
    <property type="entry name" value="YceD"/>
</dbReference>
<reference evidence="1 2" key="1">
    <citation type="submission" date="2018-02" db="EMBL/GenBank/DDBJ databases">
        <title>Genomic Encyclopedia of Archaeal and Bacterial Type Strains, Phase II (KMG-II): from individual species to whole genera.</title>
        <authorList>
            <person name="Goeker M."/>
        </authorList>
    </citation>
    <scope>NUCLEOTIDE SEQUENCE [LARGE SCALE GENOMIC DNA]</scope>
    <source>
        <strain evidence="1 2">DSM 18921</strain>
    </source>
</reference>
<evidence type="ECO:0000313" key="2">
    <source>
        <dbReference type="Proteomes" id="UP000238338"/>
    </source>
</evidence>
<accession>A0A2S8SAF3</accession>